<reference evidence="11" key="1">
    <citation type="submission" date="2020-05" db="UniProtKB">
        <authorList>
            <consortium name="EnsemblMetazoa"/>
        </authorList>
    </citation>
    <scope>IDENTIFICATION</scope>
    <source>
        <strain evidence="11">Aabys</strain>
    </source>
</reference>
<dbReference type="PROSITE" id="PS50268">
    <property type="entry name" value="CADHERIN_2"/>
    <property type="match status" value="2"/>
</dbReference>
<evidence type="ECO:0000256" key="5">
    <source>
        <dbReference type="ARBA" id="ARBA00022737"/>
    </source>
</evidence>
<dbReference type="PROSITE" id="PS00232">
    <property type="entry name" value="CADHERIN_1"/>
    <property type="match status" value="1"/>
</dbReference>
<comment type="subcellular location">
    <subcellularLocation>
        <location evidence="1">Membrane</location>
    </subcellularLocation>
</comment>
<dbReference type="PANTHER" id="PTHR24026:SF125">
    <property type="entry name" value="FAT-LIKE CADHERIN-RELATED TUMOR SUPPRESSOR HOMOLOG"/>
    <property type="match status" value="1"/>
</dbReference>
<dbReference type="FunFam" id="2.60.40.60:FF:000013">
    <property type="entry name" value="Cadherin EGF LAG seven-pass G-type receptor"/>
    <property type="match status" value="1"/>
</dbReference>
<evidence type="ECO:0000256" key="2">
    <source>
        <dbReference type="ARBA" id="ARBA00022536"/>
    </source>
</evidence>
<dbReference type="CDD" id="cd11304">
    <property type="entry name" value="Cadherin_repeat"/>
    <property type="match status" value="2"/>
</dbReference>
<keyword evidence="9" id="KW-1015">Disulfide bond</keyword>
<keyword evidence="7" id="KW-1133">Transmembrane helix</keyword>
<keyword evidence="8" id="KW-0472">Membrane</keyword>
<dbReference type="SMART" id="SM00112">
    <property type="entry name" value="CA"/>
    <property type="match status" value="2"/>
</dbReference>
<dbReference type="InterPro" id="IPR015919">
    <property type="entry name" value="Cadherin-like_sf"/>
</dbReference>
<feature type="domain" description="Cadherin" evidence="10">
    <location>
        <begin position="103"/>
        <end position="200"/>
    </location>
</feature>
<dbReference type="FunFam" id="2.60.40.60:FF:000051">
    <property type="entry name" value="FAT atypical cadherin 1"/>
    <property type="match status" value="1"/>
</dbReference>
<protein>
    <recommendedName>
        <fullName evidence="10">Cadherin domain-containing protein</fullName>
    </recommendedName>
</protein>
<dbReference type="AlphaFoldDB" id="A0A1I8MG36"/>
<evidence type="ECO:0000256" key="3">
    <source>
        <dbReference type="ARBA" id="ARBA00022692"/>
    </source>
</evidence>
<keyword evidence="4" id="KW-0732">Signal</keyword>
<keyword evidence="3" id="KW-0812">Transmembrane</keyword>
<keyword evidence="6" id="KW-0106">Calcium</keyword>
<evidence type="ECO:0000313" key="11">
    <source>
        <dbReference type="EnsemblMetazoa" id="MDOA004517-PA"/>
    </source>
</evidence>
<evidence type="ECO:0000256" key="8">
    <source>
        <dbReference type="ARBA" id="ARBA00023136"/>
    </source>
</evidence>
<accession>A0A1I8MG36</accession>
<evidence type="ECO:0000259" key="10">
    <source>
        <dbReference type="PROSITE" id="PS50268"/>
    </source>
</evidence>
<dbReference type="GO" id="GO:0005886">
    <property type="term" value="C:plasma membrane"/>
    <property type="evidence" value="ECO:0007669"/>
    <property type="project" value="InterPro"/>
</dbReference>
<dbReference type="GO" id="GO:0007424">
    <property type="term" value="P:open tracheal system development"/>
    <property type="evidence" value="ECO:0007669"/>
    <property type="project" value="UniProtKB-ARBA"/>
</dbReference>
<dbReference type="SUPFAM" id="SSF49313">
    <property type="entry name" value="Cadherin-like"/>
    <property type="match status" value="2"/>
</dbReference>
<dbReference type="eggNOG" id="KOG1219">
    <property type="taxonomic scope" value="Eukaryota"/>
</dbReference>
<dbReference type="GO" id="GO:0007156">
    <property type="term" value="P:homophilic cell adhesion via plasma membrane adhesion molecules"/>
    <property type="evidence" value="ECO:0007669"/>
    <property type="project" value="InterPro"/>
</dbReference>
<proteinExistence type="predicted"/>
<dbReference type="InterPro" id="IPR002126">
    <property type="entry name" value="Cadherin-like_dom"/>
</dbReference>
<dbReference type="VEuPathDB" id="VectorBase:MDOA004517"/>
<dbReference type="STRING" id="7370.A0A1I8MG36"/>
<dbReference type="GO" id="GO:0048513">
    <property type="term" value="P:animal organ development"/>
    <property type="evidence" value="ECO:0007669"/>
    <property type="project" value="UniProtKB-ARBA"/>
</dbReference>
<evidence type="ECO:0000256" key="7">
    <source>
        <dbReference type="ARBA" id="ARBA00022989"/>
    </source>
</evidence>
<evidence type="ECO:0000256" key="1">
    <source>
        <dbReference type="ARBA" id="ARBA00004370"/>
    </source>
</evidence>
<name>A0A1I8MG36_MUSDO</name>
<dbReference type="GO" id="GO:0005509">
    <property type="term" value="F:calcium ion binding"/>
    <property type="evidence" value="ECO:0007669"/>
    <property type="project" value="UniProtKB-UniRule"/>
</dbReference>
<dbReference type="EnsemblMetazoa" id="MDOA004517-RA">
    <property type="protein sequence ID" value="MDOA004517-PA"/>
    <property type="gene ID" value="MDOA004517"/>
</dbReference>
<evidence type="ECO:0000256" key="4">
    <source>
        <dbReference type="ARBA" id="ARBA00022729"/>
    </source>
</evidence>
<dbReference type="PRINTS" id="PR00205">
    <property type="entry name" value="CADHERIN"/>
</dbReference>
<dbReference type="InterPro" id="IPR020894">
    <property type="entry name" value="Cadherin_CS"/>
</dbReference>
<keyword evidence="5" id="KW-0677">Repeat</keyword>
<dbReference type="GO" id="GO:0007163">
    <property type="term" value="P:establishment or maintenance of cell polarity"/>
    <property type="evidence" value="ECO:0007669"/>
    <property type="project" value="UniProtKB-ARBA"/>
</dbReference>
<feature type="domain" description="Cadherin" evidence="10">
    <location>
        <begin position="6"/>
        <end position="102"/>
    </location>
</feature>
<evidence type="ECO:0000256" key="6">
    <source>
        <dbReference type="ARBA" id="ARBA00022837"/>
    </source>
</evidence>
<organism evidence="11">
    <name type="scientific">Musca domestica</name>
    <name type="common">House fly</name>
    <dbReference type="NCBI Taxonomy" id="7370"/>
    <lineage>
        <taxon>Eukaryota</taxon>
        <taxon>Metazoa</taxon>
        <taxon>Ecdysozoa</taxon>
        <taxon>Arthropoda</taxon>
        <taxon>Hexapoda</taxon>
        <taxon>Insecta</taxon>
        <taxon>Pterygota</taxon>
        <taxon>Neoptera</taxon>
        <taxon>Endopterygota</taxon>
        <taxon>Diptera</taxon>
        <taxon>Brachycera</taxon>
        <taxon>Muscomorpha</taxon>
        <taxon>Muscoidea</taxon>
        <taxon>Muscidae</taxon>
        <taxon>Musca</taxon>
    </lineage>
</organism>
<dbReference type="Gene3D" id="2.60.40.60">
    <property type="entry name" value="Cadherins"/>
    <property type="match status" value="3"/>
</dbReference>
<sequence length="227" mass="25073">MLQSKIPESAAVGSKVIQVSATDRDSGKNGEIFYSIISGNVGNIFEIDKIVGTVYISQALDIMHMQEYMLQVKATDYGNPPLSSQIPVHIIVVMSENDPPRFTLATSVIEMLENLQIGSFITHIEARSSSSVFYNIVEGNDGGYFYINPSTGVVLVNSKIDYEQIKQFNLTIKGTNMASVSSYHNIIIHVLDVNDNPPYFTQIEYFGQISEASEPGSYVNSNNSINR</sequence>
<dbReference type="PANTHER" id="PTHR24026">
    <property type="entry name" value="FAT ATYPICAL CADHERIN-RELATED"/>
    <property type="match status" value="1"/>
</dbReference>
<dbReference type="GO" id="GO:0030855">
    <property type="term" value="P:epithelial cell differentiation"/>
    <property type="evidence" value="ECO:0007669"/>
    <property type="project" value="UniProtKB-ARBA"/>
</dbReference>
<evidence type="ECO:0000256" key="9">
    <source>
        <dbReference type="ARBA" id="ARBA00023157"/>
    </source>
</evidence>
<dbReference type="Pfam" id="PF00028">
    <property type="entry name" value="Cadherin"/>
    <property type="match status" value="2"/>
</dbReference>
<keyword evidence="2" id="KW-0245">EGF-like domain</keyword>
<dbReference type="GO" id="GO:0001736">
    <property type="term" value="P:establishment of planar polarity"/>
    <property type="evidence" value="ECO:0007669"/>
    <property type="project" value="UniProtKB-ARBA"/>
</dbReference>